<feature type="transmembrane region" description="Helical" evidence="1">
    <location>
        <begin position="91"/>
        <end position="112"/>
    </location>
</feature>
<comment type="caution">
    <text evidence="2">The sequence shown here is derived from an EMBL/GenBank/DDBJ whole genome shotgun (WGS) entry which is preliminary data.</text>
</comment>
<dbReference type="EMBL" id="JAEEGC010000119">
    <property type="protein sequence ID" value="MBV7275323.1"/>
    <property type="molecule type" value="Genomic_DNA"/>
</dbReference>
<name>A0A949U2K8_9CLOT</name>
<keyword evidence="1" id="KW-0812">Transmembrane</keyword>
<accession>A0A949U2K8</accession>
<keyword evidence="1" id="KW-1133">Transmembrane helix</keyword>
<protein>
    <submittedName>
        <fullName evidence="2">Uncharacterized protein</fullName>
    </submittedName>
</protein>
<sequence length="313" mass="36181">MEENFNNNLPNVEPDFKTKRGRGKEITLKILSFIFIILAVFLSYPVNTQRRENNVYNLGYAAGISIGIAVISLVICFLINKAGRKGKKKVGLFGFSIIVLLFSIGNFTAAVIENSKELNAYEYVLEMSDNGTSKIEENQYGKITPLMSIISEDINQIYSRDKSLLNETKEKLYKDELLKSINSIEVLGSVDKIKETRKNLKELEGHFRKYETDINNNKTNTDKKLENVKRLNTEFEKRLLDTYNLIRKEHYDKSIKLVKNSKELEGRVDKYLAFMEEKQGSYRVKDEEIMFYNQGDTDTCNKLIKDIEESNIK</sequence>
<evidence type="ECO:0000256" key="1">
    <source>
        <dbReference type="SAM" id="Phobius"/>
    </source>
</evidence>
<keyword evidence="1" id="KW-0472">Membrane</keyword>
<keyword evidence="3" id="KW-1185">Reference proteome</keyword>
<reference evidence="2" key="1">
    <citation type="submission" date="2020-12" db="EMBL/GenBank/DDBJ databases">
        <title>Clostridium thailandense sp. nov., a novel acetogenic bacterium isolated from peat land soil in Thailand.</title>
        <authorList>
            <person name="Chaikitkaew S."/>
            <person name="Birkeland N.K."/>
        </authorList>
    </citation>
    <scope>NUCLEOTIDE SEQUENCE</scope>
    <source>
        <strain evidence="2">PL3</strain>
    </source>
</reference>
<dbReference type="AlphaFoldDB" id="A0A949U2K8"/>
<feature type="transmembrane region" description="Helical" evidence="1">
    <location>
        <begin position="26"/>
        <end position="46"/>
    </location>
</feature>
<dbReference type="RefSeq" id="WP_218322377.1">
    <property type="nucleotide sequence ID" value="NZ_JAEEGC010000119.1"/>
</dbReference>
<feature type="transmembrane region" description="Helical" evidence="1">
    <location>
        <begin position="58"/>
        <end position="79"/>
    </location>
</feature>
<gene>
    <name evidence="2" type="ORF">I6U48_20700</name>
</gene>
<proteinExistence type="predicted"/>
<organism evidence="2 3">
    <name type="scientific">Clostridium thailandense</name>
    <dbReference type="NCBI Taxonomy" id="2794346"/>
    <lineage>
        <taxon>Bacteria</taxon>
        <taxon>Bacillati</taxon>
        <taxon>Bacillota</taxon>
        <taxon>Clostridia</taxon>
        <taxon>Eubacteriales</taxon>
        <taxon>Clostridiaceae</taxon>
        <taxon>Clostridium</taxon>
    </lineage>
</organism>
<evidence type="ECO:0000313" key="2">
    <source>
        <dbReference type="EMBL" id="MBV7275323.1"/>
    </source>
</evidence>
<dbReference type="Proteomes" id="UP000694308">
    <property type="component" value="Unassembled WGS sequence"/>
</dbReference>
<evidence type="ECO:0000313" key="3">
    <source>
        <dbReference type="Proteomes" id="UP000694308"/>
    </source>
</evidence>